<evidence type="ECO:0000313" key="3">
    <source>
        <dbReference type="Proteomes" id="UP000324800"/>
    </source>
</evidence>
<dbReference type="AlphaFoldDB" id="A0A5J4WMX2"/>
<feature type="compositionally biased region" description="Polar residues" evidence="1">
    <location>
        <begin position="188"/>
        <end position="210"/>
    </location>
</feature>
<feature type="compositionally biased region" description="Polar residues" evidence="1">
    <location>
        <begin position="1"/>
        <end position="17"/>
    </location>
</feature>
<accession>A0A5J4WMX2</accession>
<evidence type="ECO:0000256" key="1">
    <source>
        <dbReference type="SAM" id="MobiDB-lite"/>
    </source>
</evidence>
<feature type="compositionally biased region" description="Polar residues" evidence="1">
    <location>
        <begin position="140"/>
        <end position="155"/>
    </location>
</feature>
<feature type="compositionally biased region" description="Basic residues" evidence="1">
    <location>
        <begin position="24"/>
        <end position="35"/>
    </location>
</feature>
<feature type="region of interest" description="Disordered" evidence="1">
    <location>
        <begin position="1"/>
        <end position="121"/>
    </location>
</feature>
<proteinExistence type="predicted"/>
<protein>
    <submittedName>
        <fullName evidence="2">Uncharacterized protein</fullName>
    </submittedName>
</protein>
<gene>
    <name evidence="2" type="ORF">EZS28_008464</name>
</gene>
<feature type="region of interest" description="Disordered" evidence="1">
    <location>
        <begin position="139"/>
        <end position="231"/>
    </location>
</feature>
<organism evidence="2 3">
    <name type="scientific">Streblomastix strix</name>
    <dbReference type="NCBI Taxonomy" id="222440"/>
    <lineage>
        <taxon>Eukaryota</taxon>
        <taxon>Metamonada</taxon>
        <taxon>Preaxostyla</taxon>
        <taxon>Oxymonadida</taxon>
        <taxon>Streblomastigidae</taxon>
        <taxon>Streblomastix</taxon>
    </lineage>
</organism>
<evidence type="ECO:0000313" key="2">
    <source>
        <dbReference type="EMBL" id="KAA6396006.1"/>
    </source>
</evidence>
<reference evidence="2 3" key="1">
    <citation type="submission" date="2019-03" db="EMBL/GenBank/DDBJ databases">
        <title>Single cell metagenomics reveals metabolic interactions within the superorganism composed of flagellate Streblomastix strix and complex community of Bacteroidetes bacteria on its surface.</title>
        <authorList>
            <person name="Treitli S.C."/>
            <person name="Kolisko M."/>
            <person name="Husnik F."/>
            <person name="Keeling P."/>
            <person name="Hampl V."/>
        </authorList>
    </citation>
    <scope>NUCLEOTIDE SEQUENCE [LARGE SCALE GENOMIC DNA]</scope>
    <source>
        <strain evidence="2">ST1C</strain>
    </source>
</reference>
<dbReference type="Proteomes" id="UP000324800">
    <property type="component" value="Unassembled WGS sequence"/>
</dbReference>
<feature type="compositionally biased region" description="Polar residues" evidence="1">
    <location>
        <begin position="72"/>
        <end position="90"/>
    </location>
</feature>
<sequence length="231" mass="25436">MVNTGMNKDKPGSQTQPPDTPTKRMTHRAGVKQRQKKLERELQQLQASQQLEQQENNDLNNTNVEKPDIQGTVGQLTGLQPSSGAQSPSLNARERTDPQINEGQRDNAEEEKDKQTDEAALIQNKDYIAQVISYPPVQENLCTQPQNDQGLNALSQMEKDNSGPAPVGVQQKFKNGKGSRKSKAEGLSASNEQNQGSNVEAQTKTTSKVPITQCCAQKRQEKTQISQQKTG</sequence>
<feature type="compositionally biased region" description="Basic and acidic residues" evidence="1">
    <location>
        <begin position="92"/>
        <end position="117"/>
    </location>
</feature>
<name>A0A5J4WMX2_9EUKA</name>
<comment type="caution">
    <text evidence="2">The sequence shown here is derived from an EMBL/GenBank/DDBJ whole genome shotgun (WGS) entry which is preliminary data.</text>
</comment>
<feature type="compositionally biased region" description="Low complexity" evidence="1">
    <location>
        <begin position="43"/>
        <end position="61"/>
    </location>
</feature>
<dbReference type="EMBL" id="SNRW01001540">
    <property type="protein sequence ID" value="KAA6396006.1"/>
    <property type="molecule type" value="Genomic_DNA"/>
</dbReference>